<evidence type="ECO:0000313" key="1">
    <source>
        <dbReference type="EMBL" id="MFC4135680.1"/>
    </source>
</evidence>
<dbReference type="RefSeq" id="WP_253760665.1">
    <property type="nucleotide sequence ID" value="NZ_JAMZDZ010000001.1"/>
</dbReference>
<dbReference type="EMBL" id="JBHSAY010000024">
    <property type="protein sequence ID" value="MFC4135680.1"/>
    <property type="molecule type" value="Genomic_DNA"/>
</dbReference>
<sequence length="90" mass="9411">MSGDATATVAVMRGPDDARQVIAEHLRSDAGGRCLGCGQLEPCANRTAGHVVLFTHGRQLPRRRPMTLIGVRGDFSAADSSPFDAFGSAA</sequence>
<evidence type="ECO:0000313" key="2">
    <source>
        <dbReference type="Proteomes" id="UP001595816"/>
    </source>
</evidence>
<keyword evidence="2" id="KW-1185">Reference proteome</keyword>
<gene>
    <name evidence="1" type="ORF">ACFOZ4_34135</name>
</gene>
<name>A0ABV8LZN2_9ACTN</name>
<proteinExistence type="predicted"/>
<protein>
    <submittedName>
        <fullName evidence="1">Uncharacterized protein</fullName>
    </submittedName>
</protein>
<reference evidence="2" key="1">
    <citation type="journal article" date="2019" name="Int. J. Syst. Evol. Microbiol.">
        <title>The Global Catalogue of Microorganisms (GCM) 10K type strain sequencing project: providing services to taxonomists for standard genome sequencing and annotation.</title>
        <authorList>
            <consortium name="The Broad Institute Genomics Platform"/>
            <consortium name="The Broad Institute Genome Sequencing Center for Infectious Disease"/>
            <person name="Wu L."/>
            <person name="Ma J."/>
        </authorList>
    </citation>
    <scope>NUCLEOTIDE SEQUENCE [LARGE SCALE GENOMIC DNA]</scope>
    <source>
        <strain evidence="2">CGMCC 4.7289</strain>
    </source>
</reference>
<accession>A0ABV8LZN2</accession>
<dbReference type="Proteomes" id="UP001595816">
    <property type="component" value="Unassembled WGS sequence"/>
</dbReference>
<comment type="caution">
    <text evidence="1">The sequence shown here is derived from an EMBL/GenBank/DDBJ whole genome shotgun (WGS) entry which is preliminary data.</text>
</comment>
<organism evidence="1 2">
    <name type="scientific">Hamadaea flava</name>
    <dbReference type="NCBI Taxonomy" id="1742688"/>
    <lineage>
        <taxon>Bacteria</taxon>
        <taxon>Bacillati</taxon>
        <taxon>Actinomycetota</taxon>
        <taxon>Actinomycetes</taxon>
        <taxon>Micromonosporales</taxon>
        <taxon>Micromonosporaceae</taxon>
        <taxon>Hamadaea</taxon>
    </lineage>
</organism>